<keyword evidence="2" id="KW-1185">Reference proteome</keyword>
<dbReference type="InterPro" id="IPR023296">
    <property type="entry name" value="Glyco_hydro_beta-prop_sf"/>
</dbReference>
<proteinExistence type="predicted"/>
<gene>
    <name evidence="1" type="ORF">FHR38_001437</name>
</gene>
<comment type="caution">
    <text evidence="1">The sequence shown here is derived from an EMBL/GenBank/DDBJ whole genome shotgun (WGS) entry which is preliminary data.</text>
</comment>
<evidence type="ECO:0000313" key="1">
    <source>
        <dbReference type="EMBL" id="MBB4957704.1"/>
    </source>
</evidence>
<reference evidence="1 2" key="1">
    <citation type="submission" date="2020-08" db="EMBL/GenBank/DDBJ databases">
        <title>Sequencing the genomes of 1000 actinobacteria strains.</title>
        <authorList>
            <person name="Klenk H.-P."/>
        </authorList>
    </citation>
    <scope>NUCLEOTIDE SEQUENCE [LARGE SCALE GENOMIC DNA]</scope>
    <source>
        <strain evidence="1 2">DSM 45886</strain>
    </source>
</reference>
<accession>A0A7W7SMV2</accession>
<name>A0A7W7SMV2_9ACTN</name>
<dbReference type="EMBL" id="JACHJW010000001">
    <property type="protein sequence ID" value="MBB4957704.1"/>
    <property type="molecule type" value="Genomic_DNA"/>
</dbReference>
<dbReference type="Gene3D" id="2.115.10.20">
    <property type="entry name" value="Glycosyl hydrolase domain, family 43"/>
    <property type="match status" value="1"/>
</dbReference>
<dbReference type="SUPFAM" id="SSF75005">
    <property type="entry name" value="Arabinanase/levansucrase/invertase"/>
    <property type="match status" value="1"/>
</dbReference>
<dbReference type="AlphaFoldDB" id="A0A7W7SMV2"/>
<sequence>MIVVPRSNREESSMRLVRWASAAAVAVLVASVLVPSPAGAWAATVSSSGVPLPNGVYPGQAGYQSAGYYQYAPSVVQTSNTQRIIYYCANRVAYDRDAGNAVAATHDHVLFNVGTRQSNGSYTWGSTQVALRPRLSPGDPNYHPATPSWSAYHICDPEVVRGSFTYTTPQTGQRTYTWAMFFTGADNDDGGADGRFNVVGVALATAPTGPWTIVGTPIIDVTEPDYNPSGYGVGQPSVTSVDGQGNMLLFYSGLDCRALDAPDPTCNGLDRGTAVRTLDLGNANAPVLGARSFVTTAGLTPEPYLPNSGRFLHNASWTYDASRDVFFISRDTGALDGNEVQANVEVDRIPGVNIWAGGGTWTVVGQITSAQTGYRWNHNSGLVRDAYGGLAYQRPGDYSGVDVYFATEPGTGSTPPPWDGYFAYRMQRSTSAL</sequence>
<dbReference type="RefSeq" id="WP_184533887.1">
    <property type="nucleotide sequence ID" value="NZ_JACHJW010000001.1"/>
</dbReference>
<organism evidence="1 2">
    <name type="scientific">Micromonospora polyrhachis</name>
    <dbReference type="NCBI Taxonomy" id="1282883"/>
    <lineage>
        <taxon>Bacteria</taxon>
        <taxon>Bacillati</taxon>
        <taxon>Actinomycetota</taxon>
        <taxon>Actinomycetes</taxon>
        <taxon>Micromonosporales</taxon>
        <taxon>Micromonosporaceae</taxon>
        <taxon>Micromonospora</taxon>
    </lineage>
</organism>
<dbReference type="Proteomes" id="UP000578819">
    <property type="component" value="Unassembled WGS sequence"/>
</dbReference>
<protein>
    <submittedName>
        <fullName evidence="1">Uncharacterized protein</fullName>
    </submittedName>
</protein>
<evidence type="ECO:0000313" key="2">
    <source>
        <dbReference type="Proteomes" id="UP000578819"/>
    </source>
</evidence>